<dbReference type="Proteomes" id="UP000054279">
    <property type="component" value="Unassembled WGS sequence"/>
</dbReference>
<reference evidence="1 2" key="1">
    <citation type="submission" date="2014-06" db="EMBL/GenBank/DDBJ databases">
        <title>Evolutionary Origins and Diversification of the Mycorrhizal Mutualists.</title>
        <authorList>
            <consortium name="DOE Joint Genome Institute"/>
            <consortium name="Mycorrhizal Genomics Consortium"/>
            <person name="Kohler A."/>
            <person name="Kuo A."/>
            <person name="Nagy L.G."/>
            <person name="Floudas D."/>
            <person name="Copeland A."/>
            <person name="Barry K.W."/>
            <person name="Cichocki N."/>
            <person name="Veneault-Fourrey C."/>
            <person name="LaButti K."/>
            <person name="Lindquist E.A."/>
            <person name="Lipzen A."/>
            <person name="Lundell T."/>
            <person name="Morin E."/>
            <person name="Murat C."/>
            <person name="Riley R."/>
            <person name="Ohm R."/>
            <person name="Sun H."/>
            <person name="Tunlid A."/>
            <person name="Henrissat B."/>
            <person name="Grigoriev I.V."/>
            <person name="Hibbett D.S."/>
            <person name="Martin F."/>
        </authorList>
    </citation>
    <scope>NUCLEOTIDE SEQUENCE [LARGE SCALE GENOMIC DNA]</scope>
    <source>
        <strain evidence="1 2">SS14</strain>
    </source>
</reference>
<accession>A0A0C9UG90</accession>
<protein>
    <recommendedName>
        <fullName evidence="3">Protein kinase domain-containing protein</fullName>
    </recommendedName>
</protein>
<dbReference type="InterPro" id="IPR011009">
    <property type="entry name" value="Kinase-like_dom_sf"/>
</dbReference>
<dbReference type="EMBL" id="KN837132">
    <property type="protein sequence ID" value="KIJ42058.1"/>
    <property type="molecule type" value="Genomic_DNA"/>
</dbReference>
<keyword evidence="2" id="KW-1185">Reference proteome</keyword>
<dbReference type="SUPFAM" id="SSF56112">
    <property type="entry name" value="Protein kinase-like (PK-like)"/>
    <property type="match status" value="1"/>
</dbReference>
<dbReference type="Gene3D" id="3.30.200.20">
    <property type="entry name" value="Phosphorylase Kinase, domain 1"/>
    <property type="match status" value="1"/>
</dbReference>
<dbReference type="AlphaFoldDB" id="A0A0C9UG90"/>
<evidence type="ECO:0000313" key="2">
    <source>
        <dbReference type="Proteomes" id="UP000054279"/>
    </source>
</evidence>
<organism evidence="1 2">
    <name type="scientific">Sphaerobolus stellatus (strain SS14)</name>
    <dbReference type="NCBI Taxonomy" id="990650"/>
    <lineage>
        <taxon>Eukaryota</taxon>
        <taxon>Fungi</taxon>
        <taxon>Dikarya</taxon>
        <taxon>Basidiomycota</taxon>
        <taxon>Agaricomycotina</taxon>
        <taxon>Agaricomycetes</taxon>
        <taxon>Phallomycetidae</taxon>
        <taxon>Geastrales</taxon>
        <taxon>Sphaerobolaceae</taxon>
        <taxon>Sphaerobolus</taxon>
    </lineage>
</organism>
<dbReference type="OrthoDB" id="2924458at2759"/>
<name>A0A0C9UG90_SPHS4</name>
<proteinExistence type="predicted"/>
<dbReference type="HOGENOM" id="CLU_012055_1_0_1"/>
<dbReference type="GO" id="GO:0007166">
    <property type="term" value="P:cell surface receptor signaling pathway"/>
    <property type="evidence" value="ECO:0007669"/>
    <property type="project" value="InterPro"/>
</dbReference>
<dbReference type="CDD" id="cd21037">
    <property type="entry name" value="MLKL_NTD"/>
    <property type="match status" value="1"/>
</dbReference>
<evidence type="ECO:0008006" key="3">
    <source>
        <dbReference type="Google" id="ProtNLM"/>
    </source>
</evidence>
<gene>
    <name evidence="1" type="ORF">M422DRAFT_254753</name>
</gene>
<dbReference type="InterPro" id="IPR059179">
    <property type="entry name" value="MLKL-like_MCAfunc"/>
</dbReference>
<evidence type="ECO:0000313" key="1">
    <source>
        <dbReference type="EMBL" id="KIJ42058.1"/>
    </source>
</evidence>
<sequence>MSPRIVRNFTFWNKSSTKKEIDRLGADWIGDAMKVANLTIAAGEAVPGVGGFMKAAGGIFVALLQPLQQMGKNKEDCKTLITNIALLLQTINEELKTLSLTENVTIGNSSNAWSNFERSLENTKEKLTKFNSEEGFLSRYLRAERIRDIILEYQTEIRRLKDDLLLANVMATRLQVNNIQYTLTASNEDEPEIDDYYQVKPADIYLTTTLDGSSRTRSSVEEYLAKVNCGGMEKSAMVRRYNGHDKEQDLRRELQHLSHLRHPNVLQLLAVCRSRKLPALVFDGGLAPAATTSSRHEQKRLFDMFAPDSFAIQDIISYLAEDYPRSRDGQAAISYLTDKVPGLCGFTSAWCHTTGNYLEVNVEIDRDRGSDLTIWLPKIREYRSTDNRVILSIEFEPLGGGYPGLSFTKYPKRSINEYLLQKINHPDAIRHLPRDEMVSLLQAFHSIFLLQNEQHKEWNNVPLGGITLHLPFTNFGDYEMDKHQLRDGNSGVLEIVVARFKEGVIYDSSWQSWFDKVPYETQCTAKGTRVRFKPQNLEDRRPKVWFQFSANVDIAERYSTGYPPFLAQINSIVPKIKKFWPRLRYDFSICHRISWSVDVELPHGGETFRNSPNLYLFLENPVIDVSGYPQDPRIYWSTCPSGTTSLTVLQLYSLGITDLPRASKYIHSYKYVYHSQKDVLRRMYEACGLNAQSDEISELMGYPLPEHKEFRFPRLKRRMSFSVFSEFEVLMGTRSDHHKPPELRSDLKLVPHWKDHIYFLTAKMVPFSLQHYDLRTTGHDLQYGNFDIDLHHEEMPREWKHWLRSKNE</sequence>
<dbReference type="InterPro" id="IPR036537">
    <property type="entry name" value="Adaptor_Cbl_N_dom_sf"/>
</dbReference>
<dbReference type="Gene3D" id="1.20.930.20">
    <property type="entry name" value="Adaptor protein Cbl, N-terminal domain"/>
    <property type="match status" value="1"/>
</dbReference>